<dbReference type="Proteomes" id="UP000594262">
    <property type="component" value="Unplaced"/>
</dbReference>
<dbReference type="RefSeq" id="XP_066915909.1">
    <property type="nucleotide sequence ID" value="XM_067059808.1"/>
</dbReference>
<dbReference type="EnsemblMetazoa" id="CLYHEMT011064.1">
    <property type="protein sequence ID" value="CLYHEMP011064.1"/>
    <property type="gene ID" value="CLYHEMG011064"/>
</dbReference>
<dbReference type="AlphaFoldDB" id="A0A7M5VFP8"/>
<organism evidence="2 3">
    <name type="scientific">Clytia hemisphaerica</name>
    <dbReference type="NCBI Taxonomy" id="252671"/>
    <lineage>
        <taxon>Eukaryota</taxon>
        <taxon>Metazoa</taxon>
        <taxon>Cnidaria</taxon>
        <taxon>Hydrozoa</taxon>
        <taxon>Hydroidolina</taxon>
        <taxon>Leptothecata</taxon>
        <taxon>Obeliida</taxon>
        <taxon>Clytiidae</taxon>
        <taxon>Clytia</taxon>
    </lineage>
</organism>
<reference evidence="2" key="1">
    <citation type="submission" date="2021-01" db="UniProtKB">
        <authorList>
            <consortium name="EnsemblMetazoa"/>
        </authorList>
    </citation>
    <scope>IDENTIFICATION</scope>
</reference>
<feature type="region of interest" description="Disordered" evidence="1">
    <location>
        <begin position="137"/>
        <end position="158"/>
    </location>
</feature>
<protein>
    <submittedName>
        <fullName evidence="2">Uncharacterized protein</fullName>
    </submittedName>
</protein>
<dbReference type="EnsemblMetazoa" id="CLYHEMT011064.2">
    <property type="protein sequence ID" value="CLYHEMP011064.2"/>
    <property type="gene ID" value="CLYHEMG011064"/>
</dbReference>
<proteinExistence type="predicted"/>
<evidence type="ECO:0000256" key="1">
    <source>
        <dbReference type="SAM" id="MobiDB-lite"/>
    </source>
</evidence>
<dbReference type="GeneID" id="136803054"/>
<feature type="compositionally biased region" description="Basic and acidic residues" evidence="1">
    <location>
        <begin position="137"/>
        <end position="151"/>
    </location>
</feature>
<keyword evidence="3" id="KW-1185">Reference proteome</keyword>
<name>A0A7M5VFP8_9CNID</name>
<dbReference type="EnsemblMetazoa" id="CLYHEMT011064.3">
    <property type="protein sequence ID" value="CLYHEMP011064.3"/>
    <property type="gene ID" value="CLYHEMG011064"/>
</dbReference>
<sequence length="296" mass="34486">MESLQRSPEELLSETLQDLVKSYEGLKQNLNGYTQAVRYLKTNDFNNEDEKHENYLVIFQADSKNTLRDFIGCFKELTSLIEIFQDFFGVYQVDFEYWCKNEYQLQTVSEDFYSDGEKIVHNLETVYNRLRKLAEEAGKKNAETREQESRLAEQNSNLKTRRNEGTKVSCRCVLLWLPRLLSRRCHQSSRQNSSSYENLVLEKERQNKITEANSTADVFIENIHSIVTVSSMLITSVNSVTNGMSYLHQDLCRLDYLDANKEKHFEIVNEHGENLLKLLTSAYSWITIANNELGNI</sequence>
<accession>A0A7M5VFP8</accession>
<evidence type="ECO:0000313" key="3">
    <source>
        <dbReference type="Proteomes" id="UP000594262"/>
    </source>
</evidence>
<evidence type="ECO:0000313" key="2">
    <source>
        <dbReference type="EnsemblMetazoa" id="CLYHEMP011064.3"/>
    </source>
</evidence>